<evidence type="ECO:0000256" key="1">
    <source>
        <dbReference type="ARBA" id="ARBA00009387"/>
    </source>
</evidence>
<evidence type="ECO:0000313" key="4">
    <source>
        <dbReference type="EMBL" id="NIY72490.1"/>
    </source>
</evidence>
<sequence length="261" mass="28538">MLTRALCLAAALLPMANQVRAIPDEAVSGIHLIDNAPIAVSAPQLRPEPPQLVAGPVVSAQPPLPRPFYVPRARWVGHADGDGDMWTMAMLTALGNHPRPLESVIPRDIDRFCPAYAENNDAKRNAFWVGLMSALTRYESTYNPEAVGGGGLWFGLLQIAPPTAQHFDCKATTGDALKRPMANLRCAARIMSYTVRRDNAIALHDGRWRGLAADWGPMRNEAMVDAIASWTREQDYCVSYNMPAPRARPDFIEAMAAPPEG</sequence>
<gene>
    <name evidence="4" type="ORF">HCZ30_08580</name>
</gene>
<protein>
    <submittedName>
        <fullName evidence="4">Transglycosylase SLT domain-containing protein</fullName>
    </submittedName>
</protein>
<evidence type="ECO:0000313" key="5">
    <source>
        <dbReference type="Proteomes" id="UP000709466"/>
    </source>
</evidence>
<comment type="similarity">
    <text evidence="1">Belongs to the virb1 family.</text>
</comment>
<dbReference type="InterPro" id="IPR023346">
    <property type="entry name" value="Lysozyme-like_dom_sf"/>
</dbReference>
<dbReference type="SUPFAM" id="SSF53955">
    <property type="entry name" value="Lysozyme-like"/>
    <property type="match status" value="1"/>
</dbReference>
<dbReference type="Gene3D" id="1.10.530.10">
    <property type="match status" value="1"/>
</dbReference>
<feature type="domain" description="Transglycosylase SLT" evidence="3">
    <location>
        <begin position="121"/>
        <end position="197"/>
    </location>
</feature>
<name>A0ABX0VYI6_9RHOB</name>
<reference evidence="4 5" key="1">
    <citation type="submission" date="2020-03" db="EMBL/GenBank/DDBJ databases">
        <title>Bacterial isolates of synthetic phycosphere.</title>
        <authorList>
            <person name="Fu H."/>
            <person name="Moran M.A."/>
        </authorList>
    </citation>
    <scope>NUCLEOTIDE SEQUENCE [LARGE SCALE GENOMIC DNA]</scope>
    <source>
        <strain evidence="4 5">HF1</strain>
    </source>
</reference>
<organism evidence="4 5">
    <name type="scientific">Marivivens donghaensis</name>
    <dbReference type="NCBI Taxonomy" id="1699413"/>
    <lineage>
        <taxon>Bacteria</taxon>
        <taxon>Pseudomonadati</taxon>
        <taxon>Pseudomonadota</taxon>
        <taxon>Alphaproteobacteria</taxon>
        <taxon>Rhodobacterales</taxon>
        <taxon>Paracoccaceae</taxon>
        <taxon>Marivivens group</taxon>
        <taxon>Marivivens</taxon>
    </lineage>
</organism>
<dbReference type="Proteomes" id="UP000709466">
    <property type="component" value="Unassembled WGS sequence"/>
</dbReference>
<dbReference type="EMBL" id="JAATOP010000005">
    <property type="protein sequence ID" value="NIY72490.1"/>
    <property type="molecule type" value="Genomic_DNA"/>
</dbReference>
<accession>A0ABX0VYI6</accession>
<dbReference type="RefSeq" id="WP_167637881.1">
    <property type="nucleotide sequence ID" value="NZ_JAATOP010000005.1"/>
</dbReference>
<dbReference type="InterPro" id="IPR008258">
    <property type="entry name" value="Transglycosylase_SLT_dom_1"/>
</dbReference>
<evidence type="ECO:0000256" key="2">
    <source>
        <dbReference type="SAM" id="SignalP"/>
    </source>
</evidence>
<dbReference type="Pfam" id="PF01464">
    <property type="entry name" value="SLT"/>
    <property type="match status" value="1"/>
</dbReference>
<proteinExistence type="inferred from homology"/>
<keyword evidence="2" id="KW-0732">Signal</keyword>
<feature type="signal peptide" evidence="2">
    <location>
        <begin position="1"/>
        <end position="21"/>
    </location>
</feature>
<feature type="chain" id="PRO_5045735607" evidence="2">
    <location>
        <begin position="22"/>
        <end position="261"/>
    </location>
</feature>
<comment type="caution">
    <text evidence="4">The sequence shown here is derived from an EMBL/GenBank/DDBJ whole genome shotgun (WGS) entry which is preliminary data.</text>
</comment>
<evidence type="ECO:0000259" key="3">
    <source>
        <dbReference type="Pfam" id="PF01464"/>
    </source>
</evidence>
<keyword evidence="5" id="KW-1185">Reference proteome</keyword>